<feature type="region of interest" description="Disordered" evidence="1">
    <location>
        <begin position="120"/>
        <end position="148"/>
    </location>
</feature>
<dbReference type="SMART" id="SM00327">
    <property type="entry name" value="VWA"/>
    <property type="match status" value="1"/>
</dbReference>
<reference evidence="3" key="1">
    <citation type="journal article" date="2020" name="ISME J.">
        <title>Gammaproteobacteria mediating utilization of methyl-, sulfur- and petroleum organic compounds in deep ocean hydrothermal plumes.</title>
        <authorList>
            <person name="Zhou Z."/>
            <person name="Liu Y."/>
            <person name="Pan J."/>
            <person name="Cron B.R."/>
            <person name="Toner B.M."/>
            <person name="Anantharaman K."/>
            <person name="Breier J.A."/>
            <person name="Dick G.J."/>
            <person name="Li M."/>
        </authorList>
    </citation>
    <scope>NUCLEOTIDE SEQUENCE</scope>
    <source>
        <strain evidence="3">SZUA-1435</strain>
    </source>
</reference>
<evidence type="ECO:0000313" key="4">
    <source>
        <dbReference type="Proteomes" id="UP000605805"/>
    </source>
</evidence>
<sequence>MPGVLKNIDYTDPFTRYKGQKIIDVVKKLGFKFEVPLDLAIDIHYALYLPFPELVNLDQIPYGSEKHYFLIKSLLSLDETKRLRYYTVADSFASVTIGAMVLMYLFEELNRENIDIENKMRGSEGSSMKSAARSNDSTERSLSDKDVQSLKESVQRAVAKALENVETVKEIEHLVYGYRAGIGHTLSLDDDAALVLRLVRNTDIKLLLERLARMPSISSLIKRKKVRFSRGEIEGYIFGSDLERVVPTEFAYPDIYFYAKLADNRLLLYDKFLSLSLGPLYVLIDKSGSMEGEKIRWAKATALALFIRSRIERRPFYIRFFDSEPFNVIKVRANAKPSEVLELLEYIARVKSGGGTDISKAIITACNDIVKHGVKKVSDIILITDGEDRIAKSLVKRSLTQASARLISVMIMGENEDLKKISDKYFRVVKLSDKEMLSVVEA</sequence>
<dbReference type="InterPro" id="IPR002035">
    <property type="entry name" value="VWF_A"/>
</dbReference>
<evidence type="ECO:0000259" key="2">
    <source>
        <dbReference type="PROSITE" id="PS50234"/>
    </source>
</evidence>
<dbReference type="Gene3D" id="3.40.50.410">
    <property type="entry name" value="von Willebrand factor, type A domain"/>
    <property type="match status" value="1"/>
</dbReference>
<dbReference type="InterPro" id="IPR036465">
    <property type="entry name" value="vWFA_dom_sf"/>
</dbReference>
<feature type="compositionally biased region" description="Basic and acidic residues" evidence="1">
    <location>
        <begin position="136"/>
        <end position="148"/>
    </location>
</feature>
<comment type="caution">
    <text evidence="3">The sequence shown here is derived from an EMBL/GenBank/DDBJ whole genome shotgun (WGS) entry which is preliminary data.</text>
</comment>
<dbReference type="PANTHER" id="PTHR36846:SF1">
    <property type="entry name" value="PROTEIN VIAA"/>
    <property type="match status" value="1"/>
</dbReference>
<dbReference type="PANTHER" id="PTHR36846">
    <property type="entry name" value="PROTEIN VIAA"/>
    <property type="match status" value="1"/>
</dbReference>
<dbReference type="SUPFAM" id="SSF53300">
    <property type="entry name" value="vWA-like"/>
    <property type="match status" value="1"/>
</dbReference>
<gene>
    <name evidence="3" type="ORF">EYH02_04730</name>
</gene>
<dbReference type="EMBL" id="DQTV01000088">
    <property type="protein sequence ID" value="HIP57355.1"/>
    <property type="molecule type" value="Genomic_DNA"/>
</dbReference>
<dbReference type="Pfam" id="PF13519">
    <property type="entry name" value="VWA_2"/>
    <property type="match status" value="1"/>
</dbReference>
<dbReference type="Proteomes" id="UP000605805">
    <property type="component" value="Unassembled WGS sequence"/>
</dbReference>
<accession>A0A833DVD4</accession>
<evidence type="ECO:0000256" key="1">
    <source>
        <dbReference type="SAM" id="MobiDB-lite"/>
    </source>
</evidence>
<feature type="compositionally biased region" description="Polar residues" evidence="1">
    <location>
        <begin position="124"/>
        <end position="135"/>
    </location>
</feature>
<dbReference type="AlphaFoldDB" id="A0A833DVD4"/>
<name>A0A833DVD4_9CREN</name>
<dbReference type="GO" id="GO:0005829">
    <property type="term" value="C:cytosol"/>
    <property type="evidence" value="ECO:0007669"/>
    <property type="project" value="TreeGrafter"/>
</dbReference>
<protein>
    <submittedName>
        <fullName evidence="3">VWA domain-containing protein</fullName>
    </submittedName>
</protein>
<proteinExistence type="predicted"/>
<organism evidence="3 4">
    <name type="scientific">Ignisphaera aggregans</name>
    <dbReference type="NCBI Taxonomy" id="334771"/>
    <lineage>
        <taxon>Archaea</taxon>
        <taxon>Thermoproteota</taxon>
        <taxon>Thermoprotei</taxon>
        <taxon>Desulfurococcales</taxon>
        <taxon>Desulfurococcaceae</taxon>
        <taxon>Ignisphaera</taxon>
    </lineage>
</organism>
<feature type="domain" description="VWFA" evidence="2">
    <location>
        <begin position="279"/>
        <end position="442"/>
    </location>
</feature>
<dbReference type="PROSITE" id="PS50234">
    <property type="entry name" value="VWFA"/>
    <property type="match status" value="1"/>
</dbReference>
<evidence type="ECO:0000313" key="3">
    <source>
        <dbReference type="EMBL" id="HIP57355.1"/>
    </source>
</evidence>